<dbReference type="Proteomes" id="UP001157502">
    <property type="component" value="Chromosome 35"/>
</dbReference>
<evidence type="ECO:0000313" key="2">
    <source>
        <dbReference type="Proteomes" id="UP001157502"/>
    </source>
</evidence>
<accession>A0ACC2F3V9</accession>
<proteinExistence type="predicted"/>
<sequence length="285" mass="32583">MQSRERQRRSDLRRASASANLSAPPGVPTVMLTSHRGALDRWNHHRHHGIVIRFGSDNLRAVPDVATKSRRRTSRARLLCNISKRSHITPVLRSLHWLPVRFRVEYKVLLFVFKAINGMAPAFLAELITVYQPARTLRSSEHTSLADCDWSYRKGFTMTEWWRFSGPDLCGSSPRRAATARPPPVCHRERDYHTDTITSLQSTRCILDQSSTTIRYGPRSRDGERKGRTGEKGRRQCGPFGVHQCPERVRGMSYRTDHTEGRPLRRIAPTKGEIKSRMSGCLSEN</sequence>
<protein>
    <submittedName>
        <fullName evidence="1">Uncharacterized protein</fullName>
    </submittedName>
</protein>
<keyword evidence="2" id="KW-1185">Reference proteome</keyword>
<reference evidence="1" key="1">
    <citation type="submission" date="2021-05" db="EMBL/GenBank/DDBJ databases">
        <authorList>
            <person name="Pan Q."/>
            <person name="Jouanno E."/>
            <person name="Zahm M."/>
            <person name="Klopp C."/>
            <person name="Cabau C."/>
            <person name="Louis A."/>
            <person name="Berthelot C."/>
            <person name="Parey E."/>
            <person name="Roest Crollius H."/>
            <person name="Montfort J."/>
            <person name="Robinson-Rechavi M."/>
            <person name="Bouchez O."/>
            <person name="Lampietro C."/>
            <person name="Lopez Roques C."/>
            <person name="Donnadieu C."/>
            <person name="Postlethwait J."/>
            <person name="Bobe J."/>
            <person name="Dillon D."/>
            <person name="Chandos A."/>
            <person name="von Hippel F."/>
            <person name="Guiguen Y."/>
        </authorList>
    </citation>
    <scope>NUCLEOTIDE SEQUENCE</scope>
    <source>
        <strain evidence="1">YG-Jan2019</strain>
    </source>
</reference>
<comment type="caution">
    <text evidence="1">The sequence shown here is derived from an EMBL/GenBank/DDBJ whole genome shotgun (WGS) entry which is preliminary data.</text>
</comment>
<evidence type="ECO:0000313" key="1">
    <source>
        <dbReference type="EMBL" id="KAJ7986053.1"/>
    </source>
</evidence>
<name>A0ACC2F3V9_DALPE</name>
<organism evidence="1 2">
    <name type="scientific">Dallia pectoralis</name>
    <name type="common">Alaska blackfish</name>
    <dbReference type="NCBI Taxonomy" id="75939"/>
    <lineage>
        <taxon>Eukaryota</taxon>
        <taxon>Metazoa</taxon>
        <taxon>Chordata</taxon>
        <taxon>Craniata</taxon>
        <taxon>Vertebrata</taxon>
        <taxon>Euteleostomi</taxon>
        <taxon>Actinopterygii</taxon>
        <taxon>Neopterygii</taxon>
        <taxon>Teleostei</taxon>
        <taxon>Protacanthopterygii</taxon>
        <taxon>Esociformes</taxon>
        <taxon>Umbridae</taxon>
        <taxon>Dallia</taxon>
    </lineage>
</organism>
<gene>
    <name evidence="1" type="ORF">DPEC_G00346820</name>
</gene>
<dbReference type="EMBL" id="CM055762">
    <property type="protein sequence ID" value="KAJ7986053.1"/>
    <property type="molecule type" value="Genomic_DNA"/>
</dbReference>